<gene>
    <name evidence="2" type="ORF">ACFSDE_00980</name>
</gene>
<accession>A0ABW4TIA6</accession>
<name>A0ABW4TIA6_9ACTN</name>
<feature type="domain" description="YdhG-like" evidence="1">
    <location>
        <begin position="20"/>
        <end position="109"/>
    </location>
</feature>
<proteinExistence type="predicted"/>
<evidence type="ECO:0000259" key="1">
    <source>
        <dbReference type="Pfam" id="PF08818"/>
    </source>
</evidence>
<organism evidence="2 3">
    <name type="scientific">Nocardioides aestuarii</name>
    <dbReference type="NCBI Taxonomy" id="252231"/>
    <lineage>
        <taxon>Bacteria</taxon>
        <taxon>Bacillati</taxon>
        <taxon>Actinomycetota</taxon>
        <taxon>Actinomycetes</taxon>
        <taxon>Propionibacteriales</taxon>
        <taxon>Nocardioidaceae</taxon>
        <taxon>Nocardioides</taxon>
    </lineage>
</organism>
<dbReference type="Proteomes" id="UP001597351">
    <property type="component" value="Unassembled WGS sequence"/>
</dbReference>
<evidence type="ECO:0000313" key="2">
    <source>
        <dbReference type="EMBL" id="MFD1945349.1"/>
    </source>
</evidence>
<keyword evidence="3" id="KW-1185">Reference proteome</keyword>
<dbReference type="Pfam" id="PF08818">
    <property type="entry name" value="DUF1801"/>
    <property type="match status" value="1"/>
</dbReference>
<dbReference type="SUPFAM" id="SSF159888">
    <property type="entry name" value="YdhG-like"/>
    <property type="match status" value="1"/>
</dbReference>
<dbReference type="EMBL" id="JBHUGD010000001">
    <property type="protein sequence ID" value="MFD1945349.1"/>
    <property type="molecule type" value="Genomic_DNA"/>
</dbReference>
<evidence type="ECO:0000313" key="3">
    <source>
        <dbReference type="Proteomes" id="UP001597351"/>
    </source>
</evidence>
<dbReference type="RefSeq" id="WP_343915760.1">
    <property type="nucleotide sequence ID" value="NZ_BAAAJT010000002.1"/>
</dbReference>
<sequence>MSPTPETVDDYLAGFPDDIRPVLAEVAAAIRRALPGAEERIRYGMPAFMFPGRSYGLHFAGWKKHVGLYPVATLDPGLETEVAPHRAAKDTVRFFYRDGVPYDLVERIAAGLAVHHRDHG</sequence>
<protein>
    <submittedName>
        <fullName evidence="2">Iron chaperone</fullName>
    </submittedName>
</protein>
<reference evidence="3" key="1">
    <citation type="journal article" date="2019" name="Int. J. Syst. Evol. Microbiol.">
        <title>The Global Catalogue of Microorganisms (GCM) 10K type strain sequencing project: providing services to taxonomists for standard genome sequencing and annotation.</title>
        <authorList>
            <consortium name="The Broad Institute Genomics Platform"/>
            <consortium name="The Broad Institute Genome Sequencing Center for Infectious Disease"/>
            <person name="Wu L."/>
            <person name="Ma J."/>
        </authorList>
    </citation>
    <scope>NUCLEOTIDE SEQUENCE [LARGE SCALE GENOMIC DNA]</scope>
    <source>
        <strain evidence="3">CGMCC 1.12477</strain>
    </source>
</reference>
<dbReference type="Gene3D" id="3.90.1150.200">
    <property type="match status" value="1"/>
</dbReference>
<comment type="caution">
    <text evidence="2">The sequence shown here is derived from an EMBL/GenBank/DDBJ whole genome shotgun (WGS) entry which is preliminary data.</text>
</comment>
<dbReference type="InterPro" id="IPR014922">
    <property type="entry name" value="YdhG-like"/>
</dbReference>